<reference evidence="2 3" key="1">
    <citation type="submission" date="2019-01" db="EMBL/GenBank/DDBJ databases">
        <title>Lacunisphaera sp. strain TWA-58.</title>
        <authorList>
            <person name="Chen W.-M."/>
        </authorList>
    </citation>
    <scope>NUCLEOTIDE SEQUENCE [LARGE SCALE GENOMIC DNA]</scope>
    <source>
        <strain evidence="2 3">TWA-58</strain>
    </source>
</reference>
<dbReference type="InterPro" id="IPR000182">
    <property type="entry name" value="GNAT_dom"/>
</dbReference>
<dbReference type="PANTHER" id="PTHR43328">
    <property type="entry name" value="ACETYLTRANSFERASE-RELATED"/>
    <property type="match status" value="1"/>
</dbReference>
<dbReference type="Proteomes" id="UP000290218">
    <property type="component" value="Unassembled WGS sequence"/>
</dbReference>
<evidence type="ECO:0000259" key="1">
    <source>
        <dbReference type="PROSITE" id="PS51186"/>
    </source>
</evidence>
<organism evidence="2 3">
    <name type="scientific">Oleiharenicola lentus</name>
    <dbReference type="NCBI Taxonomy" id="2508720"/>
    <lineage>
        <taxon>Bacteria</taxon>
        <taxon>Pseudomonadati</taxon>
        <taxon>Verrucomicrobiota</taxon>
        <taxon>Opitutia</taxon>
        <taxon>Opitutales</taxon>
        <taxon>Opitutaceae</taxon>
        <taxon>Oleiharenicola</taxon>
    </lineage>
</organism>
<dbReference type="SUPFAM" id="SSF55729">
    <property type="entry name" value="Acyl-CoA N-acyltransferases (Nat)"/>
    <property type="match status" value="1"/>
</dbReference>
<dbReference type="OrthoDB" id="9785602at2"/>
<dbReference type="PANTHER" id="PTHR43328:SF1">
    <property type="entry name" value="N-ACETYLTRANSFERASE DOMAIN-CONTAINING PROTEIN"/>
    <property type="match status" value="1"/>
</dbReference>
<dbReference type="Gene3D" id="3.40.630.30">
    <property type="match status" value="1"/>
</dbReference>
<sequence length="151" mass="16878">MRLRAVEDGDLPVFFVHQLDPEATRLAAFPSRDHDAFMAHWAKIRATPLETITRTILFQGRVAGHLGSWVQAGQREVGYWLGREFWGRGLASAALDQLLAELKTRPLHAHVALHNAASIRVLQKCGFVITGREKFPDTEIEELTLTLTAPS</sequence>
<evidence type="ECO:0000313" key="2">
    <source>
        <dbReference type="EMBL" id="RXK56920.1"/>
    </source>
</evidence>
<name>A0A4Q1CCX4_9BACT</name>
<comment type="caution">
    <text evidence="2">The sequence shown here is derived from an EMBL/GenBank/DDBJ whole genome shotgun (WGS) entry which is preliminary data.</text>
</comment>
<dbReference type="AlphaFoldDB" id="A0A4Q1CCX4"/>
<accession>A0A4Q1CCX4</accession>
<keyword evidence="2" id="KW-0808">Transferase</keyword>
<protein>
    <submittedName>
        <fullName evidence="2">N-acetyltransferase</fullName>
    </submittedName>
</protein>
<feature type="domain" description="N-acetyltransferase" evidence="1">
    <location>
        <begin position="1"/>
        <end position="150"/>
    </location>
</feature>
<proteinExistence type="predicted"/>
<dbReference type="PROSITE" id="PS51186">
    <property type="entry name" value="GNAT"/>
    <property type="match status" value="1"/>
</dbReference>
<dbReference type="GO" id="GO:0016747">
    <property type="term" value="F:acyltransferase activity, transferring groups other than amino-acyl groups"/>
    <property type="evidence" value="ECO:0007669"/>
    <property type="project" value="InterPro"/>
</dbReference>
<keyword evidence="3" id="KW-1185">Reference proteome</keyword>
<dbReference type="InterPro" id="IPR016181">
    <property type="entry name" value="Acyl_CoA_acyltransferase"/>
</dbReference>
<dbReference type="EMBL" id="SDHX01000001">
    <property type="protein sequence ID" value="RXK56920.1"/>
    <property type="molecule type" value="Genomic_DNA"/>
</dbReference>
<evidence type="ECO:0000313" key="3">
    <source>
        <dbReference type="Proteomes" id="UP000290218"/>
    </source>
</evidence>
<gene>
    <name evidence="2" type="ORF">ESB00_05465</name>
</gene>
<dbReference type="Pfam" id="PF13302">
    <property type="entry name" value="Acetyltransf_3"/>
    <property type="match status" value="1"/>
</dbReference>